<dbReference type="EMBL" id="CVRI01000054">
    <property type="protein sequence ID" value="CRL00466.1"/>
    <property type="molecule type" value="Genomic_DNA"/>
</dbReference>
<dbReference type="STRING" id="568069.A0A1J1IL27"/>
<dbReference type="PANTHER" id="PTHR37159">
    <property type="entry name" value="GH11867P"/>
    <property type="match status" value="1"/>
</dbReference>
<sequence length="451" mass="52959">MSELKLTEIESAAKDYILNLMLNGLKPSQPCDNSFDDEDFALPKWYDEKLYKRGQRYFQNNRSGIMMSNLYGLFSLISEPSGAKLLDRTGMSSTSDTAKKRYVSTTLHMLSWYQVELKPGSKSWESMKRVRKMHLHASRSAERNKLGMISQCAMAMTKFGFMGYALVRPHLLGIQHDDKEDREAFVHLWAVIGYMLGIKDEFNMCLKPLEVVEIICRLFIRYAFIAFLQFDTPTFKKLGEAFIDGMKYFVPFSSFESRLFLARRLAGIPGYQYDVDMSKEFFHRQIFNKEEFKMLEENFQNVPGFEYRRKMVFNDKMNLLDVKRIDQKKNEHEKNEILLDNMDENQNIFGYYMRIDDANGNNIHDDVEPLLEIFDLKHPSELSITQVDENNIQLYLNDHKFKTLSSKDQWLVKAGINHVNMITNKFARPFYEAGFSVVLYLMEKYHGEQNK</sequence>
<dbReference type="InterPro" id="IPR018713">
    <property type="entry name" value="MPAB/Lcp_cat_dom"/>
</dbReference>
<evidence type="ECO:0000313" key="3">
    <source>
        <dbReference type="Proteomes" id="UP000183832"/>
    </source>
</evidence>
<feature type="domain" description="ER-bound oxygenase mpaB/mpaB'/Rubber oxygenase catalytic" evidence="1">
    <location>
        <begin position="88"/>
        <end position="200"/>
    </location>
</feature>
<gene>
    <name evidence="2" type="ORF">CLUMA_CG013728</name>
</gene>
<dbReference type="Proteomes" id="UP000183832">
    <property type="component" value="Unassembled WGS sequence"/>
</dbReference>
<evidence type="ECO:0000313" key="2">
    <source>
        <dbReference type="EMBL" id="CRL00466.1"/>
    </source>
</evidence>
<dbReference type="GO" id="GO:0016491">
    <property type="term" value="F:oxidoreductase activity"/>
    <property type="evidence" value="ECO:0007669"/>
    <property type="project" value="InterPro"/>
</dbReference>
<protein>
    <submittedName>
        <fullName evidence="2">CLUMA_CG013728, isoform A</fullName>
    </submittedName>
</protein>
<keyword evidence="3" id="KW-1185">Reference proteome</keyword>
<dbReference type="PANTHER" id="PTHR37159:SF1">
    <property type="entry name" value="GH11867P"/>
    <property type="match status" value="1"/>
</dbReference>
<accession>A0A1J1IL27</accession>
<organism evidence="2 3">
    <name type="scientific">Clunio marinus</name>
    <dbReference type="NCBI Taxonomy" id="568069"/>
    <lineage>
        <taxon>Eukaryota</taxon>
        <taxon>Metazoa</taxon>
        <taxon>Ecdysozoa</taxon>
        <taxon>Arthropoda</taxon>
        <taxon>Hexapoda</taxon>
        <taxon>Insecta</taxon>
        <taxon>Pterygota</taxon>
        <taxon>Neoptera</taxon>
        <taxon>Endopterygota</taxon>
        <taxon>Diptera</taxon>
        <taxon>Nematocera</taxon>
        <taxon>Chironomoidea</taxon>
        <taxon>Chironomidae</taxon>
        <taxon>Clunio</taxon>
    </lineage>
</organism>
<reference evidence="2 3" key="1">
    <citation type="submission" date="2015-04" db="EMBL/GenBank/DDBJ databases">
        <authorList>
            <person name="Syromyatnikov M.Y."/>
            <person name="Popov V.N."/>
        </authorList>
    </citation>
    <scope>NUCLEOTIDE SEQUENCE [LARGE SCALE GENOMIC DNA]</scope>
</reference>
<dbReference type="Pfam" id="PF09995">
    <property type="entry name" value="MPAB_Lcp_cat"/>
    <property type="match status" value="1"/>
</dbReference>
<dbReference type="AlphaFoldDB" id="A0A1J1IL27"/>
<name>A0A1J1IL27_9DIPT</name>
<evidence type="ECO:0000259" key="1">
    <source>
        <dbReference type="Pfam" id="PF09995"/>
    </source>
</evidence>
<proteinExistence type="predicted"/>
<dbReference type="OrthoDB" id="6361347at2759"/>